<feature type="region of interest" description="Disordered" evidence="1">
    <location>
        <begin position="404"/>
        <end position="449"/>
    </location>
</feature>
<feature type="compositionally biased region" description="Low complexity" evidence="1">
    <location>
        <begin position="406"/>
        <end position="417"/>
    </location>
</feature>
<evidence type="ECO:0000313" key="2">
    <source>
        <dbReference type="EMBL" id="SBP09910.1"/>
    </source>
</evidence>
<accession>A0A1A7WW35</accession>
<sequence length="622" mass="70919">MDEHMNTNLRINSFRFKKTLDRIAEKYSKLKYQDGGIEVDFDNIKWSALDHYMDISKQKLKVLESKSLSDLNEESLIRQDVTGTSQLDLSCDDGRADETCISSREFTVEDSSRSTTELEATSLLDDSRRSLSENELLPEDQDEELQISLNSRGSSLVELYPSMVSRIERAWHRQHVSDAASLVLKRYRKFRQQPKRSGLNSTFDITLRYTNKNPKTSSNKENPCSPVKRIRPETSHQPVQQTTILSLHGEQVQQQSPGKDRAVLRRETPHNVCVIDISEAAKLREISCNKTFVVSELSPRKQPPLVERVSSKTVSSSQPHYITVMDSSFREKQSFLPSHSTESLTCTKETPALKDRPDIYASPVRRSPFKARWMTTLSRSPCAFPRSPKECSVDRCFKESAKARSHSASLPSSPSGPQVQVRMPRTPSSQCYPQPQLRSPQSARRADTRHRLKRHLSFDSFPCSISPKKVDEDFVKLYHRFVCQSKSAFFNSLPCRLCGRNSESSRGSSSSLEALALSPHRSVLWKRHRVLRDDSYPQSKRVRDECYTYSPGSKRHRQETLRRRLSPFELELPQGAFSLSPSKRTTHEQAWMSQGPAAAAFSGLGNSCERKMASGYTPRSWK</sequence>
<dbReference type="EMBL" id="HADW01008510">
    <property type="protein sequence ID" value="SBP09910.1"/>
    <property type="molecule type" value="Transcribed_RNA"/>
</dbReference>
<evidence type="ECO:0000256" key="1">
    <source>
        <dbReference type="SAM" id="MobiDB-lite"/>
    </source>
</evidence>
<feature type="compositionally biased region" description="Polar residues" evidence="1">
    <location>
        <begin position="210"/>
        <end position="222"/>
    </location>
</feature>
<feature type="compositionally biased region" description="Polar residues" evidence="1">
    <location>
        <begin position="426"/>
        <end position="442"/>
    </location>
</feature>
<reference evidence="2" key="1">
    <citation type="submission" date="2016-05" db="EMBL/GenBank/DDBJ databases">
        <authorList>
            <person name="Lavstsen T."/>
            <person name="Jespersen J.S."/>
        </authorList>
    </citation>
    <scope>NUCLEOTIDE SEQUENCE</scope>
    <source>
        <tissue evidence="2">Brain</tissue>
    </source>
</reference>
<dbReference type="AlphaFoldDB" id="A0A1A7WW35"/>
<protein>
    <submittedName>
        <fullName evidence="2">Uncharacterized protein</fullName>
    </submittedName>
</protein>
<proteinExistence type="predicted"/>
<feature type="region of interest" description="Disordered" evidence="1">
    <location>
        <begin position="210"/>
        <end position="240"/>
    </location>
</feature>
<name>A0A1A7WW35_9TELE</name>
<organism evidence="2">
    <name type="scientific">Iconisemion striatum</name>
    <dbReference type="NCBI Taxonomy" id="60296"/>
    <lineage>
        <taxon>Eukaryota</taxon>
        <taxon>Metazoa</taxon>
        <taxon>Chordata</taxon>
        <taxon>Craniata</taxon>
        <taxon>Vertebrata</taxon>
        <taxon>Euteleostomi</taxon>
        <taxon>Actinopterygii</taxon>
        <taxon>Neopterygii</taxon>
        <taxon>Teleostei</taxon>
        <taxon>Neoteleostei</taxon>
        <taxon>Acanthomorphata</taxon>
        <taxon>Ovalentaria</taxon>
        <taxon>Atherinomorphae</taxon>
        <taxon>Cyprinodontiformes</taxon>
        <taxon>Nothobranchiidae</taxon>
        <taxon>Iconisemion</taxon>
    </lineage>
</organism>
<reference evidence="2" key="2">
    <citation type="submission" date="2016-06" db="EMBL/GenBank/DDBJ databases">
        <title>The genome of a short-lived fish provides insights into sex chromosome evolution and the genetic control of aging.</title>
        <authorList>
            <person name="Reichwald K."/>
            <person name="Felder M."/>
            <person name="Petzold A."/>
            <person name="Koch P."/>
            <person name="Groth M."/>
            <person name="Platzer M."/>
        </authorList>
    </citation>
    <scope>NUCLEOTIDE SEQUENCE</scope>
    <source>
        <tissue evidence="2">Brain</tissue>
    </source>
</reference>
<gene>
    <name evidence="2" type="primary">Nfu_g_1_017891</name>
</gene>